<dbReference type="EMBL" id="CP136962">
    <property type="protein sequence ID" value="WOS98546.1"/>
    <property type="molecule type" value="Genomic_DNA"/>
</dbReference>
<gene>
    <name evidence="1" type="ORF">CYJ98_002500</name>
</gene>
<proteinExistence type="predicted"/>
<dbReference type="Proteomes" id="UP000234781">
    <property type="component" value="Chromosome"/>
</dbReference>
<evidence type="ECO:0000313" key="2">
    <source>
        <dbReference type="Proteomes" id="UP000234781"/>
    </source>
</evidence>
<keyword evidence="2" id="KW-1185">Reference proteome</keyword>
<dbReference type="PROSITE" id="PS51257">
    <property type="entry name" value="PROKAR_LIPOPROTEIN"/>
    <property type="match status" value="1"/>
</dbReference>
<name>A0A9X7F9M9_NEIPE</name>
<dbReference type="AlphaFoldDB" id="A0A9X7F9M9"/>
<protein>
    <submittedName>
        <fullName evidence="1">Uncharacterized protein</fullName>
    </submittedName>
</protein>
<accession>A0A9X7F9M9</accession>
<dbReference type="RefSeq" id="WP_101755156.1">
    <property type="nucleotide sequence ID" value="NZ_CP136962.1"/>
</dbReference>
<evidence type="ECO:0000313" key="1">
    <source>
        <dbReference type="EMBL" id="WOS98546.1"/>
    </source>
</evidence>
<organism evidence="1 2">
    <name type="scientific">Neisseria perflava</name>
    <dbReference type="NCBI Taxonomy" id="33053"/>
    <lineage>
        <taxon>Bacteria</taxon>
        <taxon>Pseudomonadati</taxon>
        <taxon>Pseudomonadota</taxon>
        <taxon>Betaproteobacteria</taxon>
        <taxon>Neisseriales</taxon>
        <taxon>Neisseriaceae</taxon>
        <taxon>Neisseria</taxon>
    </lineage>
</organism>
<sequence length="112" mass="12535">MKMRAMILGVTGLILSGCFSTDEIKLEDIRNFKITVNEAKDNRQVHLTGLLGNSAMGISDIKTTIRNDELNITLFQKLAGSEYSGTLDKEIALESNIKKITYGSKHEMIWQD</sequence>
<reference evidence="2" key="1">
    <citation type="submission" date="2017-12" db="EMBL/GenBank/DDBJ databases">
        <title>Phylogenetic diversity of female urinary microbiome.</title>
        <authorList>
            <person name="Thomas-White K."/>
            <person name="Wolfe A.J."/>
        </authorList>
    </citation>
    <scope>NUCLEOTIDE SEQUENCE [LARGE SCALE GENOMIC DNA]</scope>
    <source>
        <strain evidence="2">UMB0023</strain>
    </source>
</reference>